<evidence type="ECO:0000256" key="1">
    <source>
        <dbReference type="SAM" id="MobiDB-lite"/>
    </source>
</evidence>
<name>A0A830HDP1_9CHLO</name>
<evidence type="ECO:0000256" key="2">
    <source>
        <dbReference type="SAM" id="Phobius"/>
    </source>
</evidence>
<sequence length="259" mass="28931">MNYSGFGTGGLPLLRGCLFAINGRRRHQGLILILIPLMPVTLKTMRCCVSNNRVRPCQDAVRVRRCQCQVLLSSMSSLAIKTRSSSWRCLRRRNRLVGRKDWLGLGTNVNGIQNPRKVVASNATSEEASLAFGEYLAASAYLEDSRRGGPGGEVPSVPGSEYVPSDLDLATLYPQFLALALLAVSLIYFLFILSPTAQVKYDVTKNKDERTRVKDILRSEEDTKSSVERALYKAWLKPLPRPRGDQTGDKRDRDDQEQV</sequence>
<keyword evidence="2" id="KW-0472">Membrane</keyword>
<evidence type="ECO:0000313" key="3">
    <source>
        <dbReference type="EMBL" id="GHP03479.1"/>
    </source>
</evidence>
<dbReference type="Proteomes" id="UP000660262">
    <property type="component" value="Unassembled WGS sequence"/>
</dbReference>
<reference evidence="3" key="1">
    <citation type="submission" date="2020-10" db="EMBL/GenBank/DDBJ databases">
        <title>Unveiling of a novel bifunctional photoreceptor, Dualchrome1, isolated from a cosmopolitan green alga.</title>
        <authorList>
            <person name="Suzuki S."/>
            <person name="Kawachi M."/>
        </authorList>
    </citation>
    <scope>NUCLEOTIDE SEQUENCE</scope>
    <source>
        <strain evidence="3">NIES 2893</strain>
    </source>
</reference>
<feature type="region of interest" description="Disordered" evidence="1">
    <location>
        <begin position="237"/>
        <end position="259"/>
    </location>
</feature>
<accession>A0A830HDP1</accession>
<evidence type="ECO:0000313" key="4">
    <source>
        <dbReference type="Proteomes" id="UP000660262"/>
    </source>
</evidence>
<feature type="transmembrane region" description="Helical" evidence="2">
    <location>
        <begin position="172"/>
        <end position="193"/>
    </location>
</feature>
<evidence type="ECO:0008006" key="5">
    <source>
        <dbReference type="Google" id="ProtNLM"/>
    </source>
</evidence>
<proteinExistence type="predicted"/>
<dbReference type="EMBL" id="BNJQ01000005">
    <property type="protein sequence ID" value="GHP03479.1"/>
    <property type="molecule type" value="Genomic_DNA"/>
</dbReference>
<keyword evidence="2" id="KW-1133">Transmembrane helix</keyword>
<gene>
    <name evidence="3" type="ORF">PPROV_000223400</name>
</gene>
<organism evidence="3 4">
    <name type="scientific">Pycnococcus provasolii</name>
    <dbReference type="NCBI Taxonomy" id="41880"/>
    <lineage>
        <taxon>Eukaryota</taxon>
        <taxon>Viridiplantae</taxon>
        <taxon>Chlorophyta</taxon>
        <taxon>Pseudoscourfieldiophyceae</taxon>
        <taxon>Pseudoscourfieldiales</taxon>
        <taxon>Pycnococcaceae</taxon>
        <taxon>Pycnococcus</taxon>
    </lineage>
</organism>
<keyword evidence="4" id="KW-1185">Reference proteome</keyword>
<dbReference type="AlphaFoldDB" id="A0A830HDP1"/>
<keyword evidence="2" id="KW-0812">Transmembrane</keyword>
<dbReference type="OrthoDB" id="10642044at2759"/>
<feature type="compositionally biased region" description="Basic and acidic residues" evidence="1">
    <location>
        <begin position="242"/>
        <end position="259"/>
    </location>
</feature>
<comment type="caution">
    <text evidence="3">The sequence shown here is derived from an EMBL/GenBank/DDBJ whole genome shotgun (WGS) entry which is preliminary data.</text>
</comment>
<protein>
    <recommendedName>
        <fullName evidence="5">Transmembrane protein</fullName>
    </recommendedName>
</protein>